<evidence type="ECO:0000256" key="5">
    <source>
        <dbReference type="PROSITE-ProRule" id="PRU00103"/>
    </source>
</evidence>
<dbReference type="InterPro" id="IPR021133">
    <property type="entry name" value="HEAT_type_2"/>
</dbReference>
<feature type="domain" description="Vacuolar protein 14 C-terminal Fig4-binding" evidence="7">
    <location>
        <begin position="568"/>
        <end position="742"/>
    </location>
</feature>
<evidence type="ECO:0000256" key="6">
    <source>
        <dbReference type="SAM" id="MobiDB-lite"/>
    </source>
</evidence>
<dbReference type="Proteomes" id="UP000000267">
    <property type="component" value="Unassembled WGS sequence"/>
</dbReference>
<keyword evidence="4" id="KW-0472">Membrane</keyword>
<dbReference type="InterPro" id="IPR021841">
    <property type="entry name" value="VAC14_Fig4p-bd"/>
</dbReference>
<dbReference type="PhylomeDB" id="A7TGF9"/>
<sequence>MDKSIAKGLGDKLYEKRKATALELQKLVTQCVIDGDYARVDKIIDELCRDYAYALHQPTARNAGLMGLAAAAIALGTNNVGRYLHHILPPVLACFGDQNDQVRFYACESLYNIAKIAKGEILVYFNEVFDVLCKISADTETSVRGAAELLDRLIKDIVAERASNYISVVNNDPKDMPPATKVDVVSGNVYREEHGQDDEQAFSLPKFIPLLSERIYAINPDTRVFLVDWLKVLLNTPELELISYLPSFLGGLFTFLGDSHKDVRTVTHELMDLLLQEVERISKLQDDLARKSISSEPKSDEDTPVKKNEGTLIAQKKKHLLDALGKLSTDSNEVASPSTIQTNNTIPVTGSIPTTPTEEEGAVTESTSIRDGEEYILGQDIHLNFPDIIEILVNNLGSSEYEVRLASLHWIESLMDLSSGDFIPYFSKILSLLLKLLGDSDNRISESAQIVNSKFMKLCANYDHNKNPNAIAYGSIVNSLTLQFFDSKVDAKIACLDWLLLIHKKAPNQIFEHNDSMFLTLLKSLSDNDTRLIEKALCLLNCLCVDSKDDYLKKFLGDLLNLLKNDPKLFKTRANYIMRQLCARLSAERIYKVLSSLLDSRDDIMFSKMMIQILSTNLMTANEVDSLRKKLRKGEDGMFFNTLFKWWCYNPVSVISLCLVSENYDLAYSVLQAYVNYDLGLSDLVQLDVLVQLLESPVFTRMRLQLLEQQKYPFLYKSLYGILMILPQSKAFDILNKRLSSITVWASQNAGSSNFYKSNRSSSNLSVGTESSQRSVSQSRHHYQELLDHFNKICSQASPNVNLGTLYEPTISILNGTVLEQDKNPLKQSIPNELEVTSFKESENYSVDGSSVLIKNEANRDMTRTSESFTN</sequence>
<dbReference type="PANTHER" id="PTHR16023:SF0">
    <property type="entry name" value="PROTEIN VAC14 HOMOLOG"/>
    <property type="match status" value="1"/>
</dbReference>
<evidence type="ECO:0000313" key="9">
    <source>
        <dbReference type="Proteomes" id="UP000000267"/>
    </source>
</evidence>
<gene>
    <name evidence="8" type="ORF">Kpol_1055p86</name>
</gene>
<dbReference type="GeneID" id="5547039"/>
<dbReference type="PROSITE" id="PS50077">
    <property type="entry name" value="HEAT_REPEAT"/>
    <property type="match status" value="1"/>
</dbReference>
<accession>A7TGF9</accession>
<feature type="repeat" description="HEAT" evidence="5">
    <location>
        <begin position="87"/>
        <end position="122"/>
    </location>
</feature>
<dbReference type="InterPro" id="IPR026825">
    <property type="entry name" value="Vac14"/>
</dbReference>
<evidence type="ECO:0000313" key="8">
    <source>
        <dbReference type="EMBL" id="EDO18729.1"/>
    </source>
</evidence>
<feature type="compositionally biased region" description="Basic and acidic residues" evidence="6">
    <location>
        <begin position="297"/>
        <end position="308"/>
    </location>
</feature>
<dbReference type="FunFam" id="1.25.10.10:FF:000739">
    <property type="entry name" value="VAC14p Enzyme regulator"/>
    <property type="match status" value="1"/>
</dbReference>
<dbReference type="GO" id="GO:1903778">
    <property type="term" value="P:protein localization to vacuolar membrane"/>
    <property type="evidence" value="ECO:0007669"/>
    <property type="project" value="EnsemblFungi"/>
</dbReference>
<dbReference type="EMBL" id="DS480386">
    <property type="protein sequence ID" value="EDO18729.1"/>
    <property type="molecule type" value="Genomic_DNA"/>
</dbReference>
<dbReference type="InParanoid" id="A7TGF9"/>
<proteinExistence type="inferred from homology"/>
<feature type="region of interest" description="Disordered" evidence="6">
    <location>
        <begin position="755"/>
        <end position="774"/>
    </location>
</feature>
<feature type="region of interest" description="Disordered" evidence="6">
    <location>
        <begin position="332"/>
        <end position="367"/>
    </location>
</feature>
<feature type="compositionally biased region" description="Low complexity" evidence="6">
    <location>
        <begin position="755"/>
        <end position="764"/>
    </location>
</feature>
<evidence type="ECO:0000256" key="4">
    <source>
        <dbReference type="ARBA" id="ARBA00023136"/>
    </source>
</evidence>
<dbReference type="GO" id="GO:0006661">
    <property type="term" value="P:phosphatidylinositol biosynthetic process"/>
    <property type="evidence" value="ECO:0007669"/>
    <property type="project" value="EnsemblFungi"/>
</dbReference>
<evidence type="ECO:0000256" key="2">
    <source>
        <dbReference type="ARBA" id="ARBA00010225"/>
    </source>
</evidence>
<protein>
    <recommendedName>
        <fullName evidence="7">Vacuolar protein 14 C-terminal Fig4-binding domain-containing protein</fullName>
    </recommendedName>
</protein>
<dbReference type="GO" id="GO:0030674">
    <property type="term" value="F:protein-macromolecule adaptor activity"/>
    <property type="evidence" value="ECO:0007669"/>
    <property type="project" value="EnsemblFungi"/>
</dbReference>
<dbReference type="SUPFAM" id="SSF48371">
    <property type="entry name" value="ARM repeat"/>
    <property type="match status" value="1"/>
</dbReference>
<feature type="compositionally biased region" description="Polar residues" evidence="6">
    <location>
        <begin position="332"/>
        <end position="356"/>
    </location>
</feature>
<evidence type="ECO:0000256" key="1">
    <source>
        <dbReference type="ARBA" id="ARBA00004308"/>
    </source>
</evidence>
<evidence type="ECO:0000256" key="3">
    <source>
        <dbReference type="ARBA" id="ARBA00022737"/>
    </source>
</evidence>
<dbReference type="KEGG" id="vpo:Kpol_1055p86"/>
<dbReference type="GO" id="GO:0000329">
    <property type="term" value="C:fungal-type vacuole membrane"/>
    <property type="evidence" value="ECO:0007669"/>
    <property type="project" value="EnsemblFungi"/>
</dbReference>
<dbReference type="GO" id="GO:0070772">
    <property type="term" value="C:PAS complex"/>
    <property type="evidence" value="ECO:0007669"/>
    <property type="project" value="EnsemblFungi"/>
</dbReference>
<dbReference type="FunCoup" id="A7TGF9">
    <property type="interactions" value="926"/>
</dbReference>
<dbReference type="GO" id="GO:0071474">
    <property type="term" value="P:cellular hyperosmotic response"/>
    <property type="evidence" value="ECO:0007669"/>
    <property type="project" value="EnsemblFungi"/>
</dbReference>
<feature type="region of interest" description="Disordered" evidence="6">
    <location>
        <begin position="289"/>
        <end position="308"/>
    </location>
</feature>
<dbReference type="GO" id="GO:0042327">
    <property type="term" value="P:positive regulation of phosphorylation"/>
    <property type="evidence" value="ECO:0007669"/>
    <property type="project" value="EnsemblFungi"/>
</dbReference>
<dbReference type="STRING" id="436907.A7TGF9"/>
<comment type="subcellular location">
    <subcellularLocation>
        <location evidence="1">Endomembrane system</location>
    </subcellularLocation>
</comment>
<dbReference type="Pfam" id="PF12755">
    <property type="entry name" value="Vac14_Fab1_bd"/>
    <property type="match status" value="1"/>
</dbReference>
<dbReference type="OrthoDB" id="5574975at2759"/>
<dbReference type="InterPro" id="IPR011989">
    <property type="entry name" value="ARM-like"/>
</dbReference>
<dbReference type="HOGENOM" id="CLU_007740_0_0_1"/>
<dbReference type="Pfam" id="PF11916">
    <property type="entry name" value="Vac14_Fig4_bd"/>
    <property type="match status" value="1"/>
</dbReference>
<organism evidence="9">
    <name type="scientific">Vanderwaltozyma polyspora (strain ATCC 22028 / DSM 70294 / BCRC 21397 / CBS 2163 / NBRC 10782 / NRRL Y-8283 / UCD 57-17)</name>
    <name type="common">Kluyveromyces polysporus</name>
    <dbReference type="NCBI Taxonomy" id="436907"/>
    <lineage>
        <taxon>Eukaryota</taxon>
        <taxon>Fungi</taxon>
        <taxon>Dikarya</taxon>
        <taxon>Ascomycota</taxon>
        <taxon>Saccharomycotina</taxon>
        <taxon>Saccharomycetes</taxon>
        <taxon>Saccharomycetales</taxon>
        <taxon>Saccharomycetaceae</taxon>
        <taxon>Vanderwaltozyma</taxon>
    </lineage>
</organism>
<dbReference type="eggNOG" id="KOG0212">
    <property type="taxonomic scope" value="Eukaryota"/>
</dbReference>
<dbReference type="Gene3D" id="1.25.10.10">
    <property type="entry name" value="Leucine-rich Repeat Variant"/>
    <property type="match status" value="4"/>
</dbReference>
<dbReference type="PANTHER" id="PTHR16023">
    <property type="entry name" value="TAX1 BINDING PROTEIN-RELATED"/>
    <property type="match status" value="1"/>
</dbReference>
<evidence type="ECO:0000259" key="7">
    <source>
        <dbReference type="Pfam" id="PF11916"/>
    </source>
</evidence>
<reference evidence="8 9" key="1">
    <citation type="journal article" date="2007" name="Proc. Natl. Acad. Sci. U.S.A.">
        <title>Independent sorting-out of thousands of duplicated gene pairs in two yeast species descended from a whole-genome duplication.</title>
        <authorList>
            <person name="Scannell D.R."/>
            <person name="Frank A.C."/>
            <person name="Conant G.C."/>
            <person name="Byrne K.P."/>
            <person name="Woolfit M."/>
            <person name="Wolfe K.H."/>
        </authorList>
    </citation>
    <scope>NUCLEOTIDE SEQUENCE [LARGE SCALE GENOMIC DNA]</scope>
    <source>
        <strain evidence="9">ATCC 22028 / DSM 70294 / BCRC 21397 / CBS 2163 / NBRC 10782 / NRRL Y-8283 / UCD 57-17</strain>
    </source>
</reference>
<dbReference type="OMA" id="QCYQHVS"/>
<dbReference type="GO" id="GO:0042802">
    <property type="term" value="F:identical protein binding"/>
    <property type="evidence" value="ECO:0007669"/>
    <property type="project" value="EnsemblFungi"/>
</dbReference>
<dbReference type="InterPro" id="IPR016024">
    <property type="entry name" value="ARM-type_fold"/>
</dbReference>
<name>A7TGF9_VANPO</name>
<keyword evidence="3" id="KW-0677">Repeat</keyword>
<comment type="similarity">
    <text evidence="2">Belongs to the VAC14 family.</text>
</comment>
<dbReference type="GO" id="GO:0010008">
    <property type="term" value="C:endosome membrane"/>
    <property type="evidence" value="ECO:0007669"/>
    <property type="project" value="TreeGrafter"/>
</dbReference>
<dbReference type="AlphaFoldDB" id="A7TGF9"/>
<keyword evidence="9" id="KW-1185">Reference proteome</keyword>
<dbReference type="RefSeq" id="XP_001646587.1">
    <property type="nucleotide sequence ID" value="XM_001646537.1"/>
</dbReference>